<dbReference type="AlphaFoldDB" id="A0AAV5S1D2"/>
<keyword evidence="1" id="KW-0175">Coiled coil</keyword>
<feature type="region of interest" description="Disordered" evidence="2">
    <location>
        <begin position="64"/>
        <end position="102"/>
    </location>
</feature>
<keyword evidence="4" id="KW-1185">Reference proteome</keyword>
<name>A0AAV5S1D2_MAUHU</name>
<feature type="compositionally biased region" description="Basic and acidic residues" evidence="2">
    <location>
        <begin position="160"/>
        <end position="170"/>
    </location>
</feature>
<proteinExistence type="predicted"/>
<comment type="caution">
    <text evidence="3">The sequence shown here is derived from an EMBL/GenBank/DDBJ whole genome shotgun (WGS) entry which is preliminary data.</text>
</comment>
<evidence type="ECO:0000256" key="2">
    <source>
        <dbReference type="SAM" id="MobiDB-lite"/>
    </source>
</evidence>
<reference evidence="3 4" key="1">
    <citation type="journal article" date="2023" name="Elife">
        <title>Identification of key yeast species and microbe-microbe interactions impacting larval growth of Drosophila in the wild.</title>
        <authorList>
            <person name="Mure A."/>
            <person name="Sugiura Y."/>
            <person name="Maeda R."/>
            <person name="Honda K."/>
            <person name="Sakurai N."/>
            <person name="Takahashi Y."/>
            <person name="Watada M."/>
            <person name="Katoh T."/>
            <person name="Gotoh A."/>
            <person name="Gotoh Y."/>
            <person name="Taniguchi I."/>
            <person name="Nakamura K."/>
            <person name="Hayashi T."/>
            <person name="Katayama T."/>
            <person name="Uemura T."/>
            <person name="Hattori Y."/>
        </authorList>
    </citation>
    <scope>NUCLEOTIDE SEQUENCE [LARGE SCALE GENOMIC DNA]</scope>
    <source>
        <strain evidence="3 4">KH-74</strain>
    </source>
</reference>
<feature type="region of interest" description="Disordered" evidence="2">
    <location>
        <begin position="236"/>
        <end position="267"/>
    </location>
</feature>
<evidence type="ECO:0000313" key="3">
    <source>
        <dbReference type="EMBL" id="GMM56876.1"/>
    </source>
</evidence>
<feature type="coiled-coil region" evidence="1">
    <location>
        <begin position="198"/>
        <end position="225"/>
    </location>
</feature>
<protein>
    <submittedName>
        <fullName evidence="3">Uncharacterized protein</fullName>
    </submittedName>
</protein>
<organism evidence="3 4">
    <name type="scientific">Maudiozyma humilis</name>
    <name type="common">Sour dough yeast</name>
    <name type="synonym">Kazachstania humilis</name>
    <dbReference type="NCBI Taxonomy" id="51915"/>
    <lineage>
        <taxon>Eukaryota</taxon>
        <taxon>Fungi</taxon>
        <taxon>Dikarya</taxon>
        <taxon>Ascomycota</taxon>
        <taxon>Saccharomycotina</taxon>
        <taxon>Saccharomycetes</taxon>
        <taxon>Saccharomycetales</taxon>
        <taxon>Saccharomycetaceae</taxon>
        <taxon>Maudiozyma</taxon>
    </lineage>
</organism>
<sequence>MDKHTMDGEVVAGNAGDSGLSAGSNVREFFRRPDTEDTLSFLKRQHMEQMQRMEELERDIVSPLKVYRPPGSPAALRKQPEMDSASSLKNAGSPLRQQHRASSDVLLQQLRGEAPLPGAAAAPAPRRPYLYPHHSEQASPLRYRSGSRGATMAPAGLHSNRKENGSRSDPSELLQYIRALAEETDRLRDLVYRQQQDINALNGALRDERARNDRTEARCTLLEDRVRFREIAAMEERQQQQQQQPRLASFQGQGAPQQQQQQRQYQQPMNIHRDDGAYMRRTPAPPPQPQMPTTMPSYAGSSGIDRPIPDHLNSAATEDLLRGYGKSYSQEFISSPTNARNMPKVDDMTANLLLSSRGAM</sequence>
<accession>A0AAV5S1D2</accession>
<feature type="compositionally biased region" description="Low complexity" evidence="2">
    <location>
        <begin position="116"/>
        <end position="132"/>
    </location>
</feature>
<evidence type="ECO:0000313" key="4">
    <source>
        <dbReference type="Proteomes" id="UP001377567"/>
    </source>
</evidence>
<dbReference type="Proteomes" id="UP001377567">
    <property type="component" value="Unassembled WGS sequence"/>
</dbReference>
<dbReference type="EMBL" id="BTGD01000010">
    <property type="protein sequence ID" value="GMM56876.1"/>
    <property type="molecule type" value="Genomic_DNA"/>
</dbReference>
<feature type="region of interest" description="Disordered" evidence="2">
    <location>
        <begin position="116"/>
        <end position="170"/>
    </location>
</feature>
<evidence type="ECO:0000256" key="1">
    <source>
        <dbReference type="SAM" id="Coils"/>
    </source>
</evidence>
<feature type="compositionally biased region" description="Low complexity" evidence="2">
    <location>
        <begin position="251"/>
        <end position="267"/>
    </location>
</feature>
<feature type="region of interest" description="Disordered" evidence="2">
    <location>
        <begin position="1"/>
        <end position="31"/>
    </location>
</feature>
<gene>
    <name evidence="3" type="ORF">DAKH74_034920</name>
</gene>